<reference evidence="8 9" key="1">
    <citation type="submission" date="2018-08" db="EMBL/GenBank/DDBJ databases">
        <title>Genome sequence of Methylocystis hirsuta CSC1, a methanotroph able to accumulate PHAs.</title>
        <authorList>
            <person name="Bordel S."/>
            <person name="Rodriguez E."/>
            <person name="Gancedo J."/>
            <person name="Munoz R."/>
        </authorList>
    </citation>
    <scope>NUCLEOTIDE SEQUENCE [LARGE SCALE GENOMIC DNA]</scope>
    <source>
        <strain evidence="8 9">CSC1</strain>
    </source>
</reference>
<dbReference type="Proteomes" id="UP000268623">
    <property type="component" value="Unassembled WGS sequence"/>
</dbReference>
<keyword evidence="5 7" id="KW-1133">Transmembrane helix</keyword>
<dbReference type="GO" id="GO:0005886">
    <property type="term" value="C:plasma membrane"/>
    <property type="evidence" value="ECO:0007669"/>
    <property type="project" value="UniProtKB-SubCell"/>
</dbReference>
<evidence type="ECO:0000256" key="3">
    <source>
        <dbReference type="ARBA" id="ARBA00022475"/>
    </source>
</evidence>
<evidence type="ECO:0000313" key="8">
    <source>
        <dbReference type="EMBL" id="RNJ47957.1"/>
    </source>
</evidence>
<comment type="caution">
    <text evidence="8">The sequence shown here is derived from an EMBL/GenBank/DDBJ whole genome shotgun (WGS) entry which is preliminary data.</text>
</comment>
<keyword evidence="6 7" id="KW-0472">Membrane</keyword>
<evidence type="ECO:0000256" key="4">
    <source>
        <dbReference type="ARBA" id="ARBA00022692"/>
    </source>
</evidence>
<comment type="similarity">
    <text evidence="2 7">Belongs to the UPF0056 (MarC) family.</text>
</comment>
<evidence type="ECO:0000256" key="5">
    <source>
        <dbReference type="ARBA" id="ARBA00022989"/>
    </source>
</evidence>
<evidence type="ECO:0000256" key="2">
    <source>
        <dbReference type="ARBA" id="ARBA00009784"/>
    </source>
</evidence>
<dbReference type="EMBL" id="QWDD01000004">
    <property type="protein sequence ID" value="RNJ47957.1"/>
    <property type="molecule type" value="Genomic_DNA"/>
</dbReference>
<proteinExistence type="inferred from homology"/>
<keyword evidence="3" id="KW-1003">Cell membrane</keyword>
<accession>A0A3M9XIP9</accession>
<name>A0A3M9XIP9_9HYPH</name>
<evidence type="ECO:0000256" key="1">
    <source>
        <dbReference type="ARBA" id="ARBA00004651"/>
    </source>
</evidence>
<gene>
    <name evidence="8" type="ORF">D1O30_21190</name>
</gene>
<evidence type="ECO:0000313" key="9">
    <source>
        <dbReference type="Proteomes" id="UP000268623"/>
    </source>
</evidence>
<keyword evidence="9" id="KW-1185">Reference proteome</keyword>
<dbReference type="AlphaFoldDB" id="A0A3M9XIP9"/>
<dbReference type="Pfam" id="PF01914">
    <property type="entry name" value="MarC"/>
    <property type="match status" value="1"/>
</dbReference>
<comment type="caution">
    <text evidence="7">Lacks conserved residue(s) required for the propagation of feature annotation.</text>
</comment>
<comment type="subcellular location">
    <subcellularLocation>
        <location evidence="1 7">Cell membrane</location>
        <topology evidence="1 7">Multi-pass membrane protein</topology>
    </subcellularLocation>
</comment>
<keyword evidence="4 7" id="KW-0812">Transmembrane</keyword>
<sequence length="92" mass="9879">MTRKPRPAPRRHLRLVWPLATEAHGQVVLLGTLIGVIATVIAICFISCLIAGRVAHFFGTAANLVVTRLLGVLLASLAVQYVVDGGRAILRQ</sequence>
<dbReference type="InterPro" id="IPR002771">
    <property type="entry name" value="Multi_antbiot-R_MarC"/>
</dbReference>
<feature type="transmembrane region" description="Helical" evidence="7">
    <location>
        <begin position="27"/>
        <end position="52"/>
    </location>
</feature>
<evidence type="ECO:0000256" key="7">
    <source>
        <dbReference type="RuleBase" id="RU362048"/>
    </source>
</evidence>
<feature type="transmembrane region" description="Helical" evidence="7">
    <location>
        <begin position="64"/>
        <end position="83"/>
    </location>
</feature>
<protein>
    <recommendedName>
        <fullName evidence="7">UPF0056 membrane protein</fullName>
    </recommendedName>
</protein>
<dbReference type="RefSeq" id="WP_123178049.1">
    <property type="nucleotide sequence ID" value="NZ_QWDD01000004.1"/>
</dbReference>
<evidence type="ECO:0000256" key="6">
    <source>
        <dbReference type="ARBA" id="ARBA00023136"/>
    </source>
</evidence>
<organism evidence="8 9">
    <name type="scientific">Methylocystis hirsuta</name>
    <dbReference type="NCBI Taxonomy" id="369798"/>
    <lineage>
        <taxon>Bacteria</taxon>
        <taxon>Pseudomonadati</taxon>
        <taxon>Pseudomonadota</taxon>
        <taxon>Alphaproteobacteria</taxon>
        <taxon>Hyphomicrobiales</taxon>
        <taxon>Methylocystaceae</taxon>
        <taxon>Methylocystis</taxon>
    </lineage>
</organism>